<gene>
    <name evidence="3" type="ORF">F6V30_15765</name>
</gene>
<evidence type="ECO:0000256" key="2">
    <source>
        <dbReference type="SAM" id="SignalP"/>
    </source>
</evidence>
<comment type="caution">
    <text evidence="3">The sequence shown here is derived from an EMBL/GenBank/DDBJ whole genome shotgun (WGS) entry which is preliminary data.</text>
</comment>
<organism evidence="3 4">
    <name type="scientific">Oryzomonas sagensis</name>
    <dbReference type="NCBI Taxonomy" id="2603857"/>
    <lineage>
        <taxon>Bacteria</taxon>
        <taxon>Pseudomonadati</taxon>
        <taxon>Thermodesulfobacteriota</taxon>
        <taxon>Desulfuromonadia</taxon>
        <taxon>Geobacterales</taxon>
        <taxon>Geobacteraceae</taxon>
        <taxon>Oryzomonas</taxon>
    </lineage>
</organism>
<sequence>MRYLKRLFPCILLVSLLALAGCGGSNTGTNSSASDQFSTGTTGSGSGSGTGTSSAGVIMFTDAASAQPGSQTNMLSDFARTIDPAVVPSVSVLQPIPFKLTDAKGTSRAGVPVTMYVYSITTLNPNDVIIDFLVPTTIGGTTTAPNPEPTQQTITTDSAGMGIFNVATNITSPPVGSFTAVTVVFKAVTNDAVPVTAYVGRSYSLTSNPALSLTPSRLSFAAADGVGATRTFAISGGTPPYTNPNSSNTARVTVSLSGSTTLTATLVDASLWPETVTVSVLDSAGQTASATILRQ</sequence>
<dbReference type="RefSeq" id="WP_151158019.1">
    <property type="nucleotide sequence ID" value="NZ_VZRA01000007.1"/>
</dbReference>
<keyword evidence="4" id="KW-1185">Reference proteome</keyword>
<reference evidence="3 4" key="1">
    <citation type="journal article" date="2020" name="Microorganisms">
        <title>Description of Three Novel Members in the Family Geobacteraceae, Oryzomonas japonicum gen. nov., sp. nov., Oryzomonas sagensis sp. nov., and Oryzomonas ruber sp. nov.</title>
        <authorList>
            <person name="Xu Z."/>
            <person name="Masuda Y."/>
            <person name="Hayakawa C."/>
            <person name="Ushijima N."/>
            <person name="Kawano K."/>
            <person name="Shiratori Y."/>
            <person name="Senoo K."/>
            <person name="Itoh H."/>
        </authorList>
    </citation>
    <scope>NUCLEOTIDE SEQUENCE [LARGE SCALE GENOMIC DNA]</scope>
    <source>
        <strain evidence="3 4">Red100</strain>
    </source>
</reference>
<proteinExistence type="predicted"/>
<dbReference type="EMBL" id="VZRA01000007">
    <property type="protein sequence ID" value="KAB0668556.1"/>
    <property type="molecule type" value="Genomic_DNA"/>
</dbReference>
<evidence type="ECO:0000256" key="1">
    <source>
        <dbReference type="SAM" id="MobiDB-lite"/>
    </source>
</evidence>
<evidence type="ECO:0008006" key="5">
    <source>
        <dbReference type="Google" id="ProtNLM"/>
    </source>
</evidence>
<dbReference type="PROSITE" id="PS51257">
    <property type="entry name" value="PROKAR_LIPOPROTEIN"/>
    <property type="match status" value="1"/>
</dbReference>
<evidence type="ECO:0000313" key="3">
    <source>
        <dbReference type="EMBL" id="KAB0668556.1"/>
    </source>
</evidence>
<keyword evidence="2" id="KW-0732">Signal</keyword>
<feature type="chain" id="PRO_5047088749" description="Lipoprotein" evidence="2">
    <location>
        <begin position="21"/>
        <end position="295"/>
    </location>
</feature>
<name>A0ABQ6TKF8_9BACT</name>
<dbReference type="Proteomes" id="UP000798046">
    <property type="component" value="Unassembled WGS sequence"/>
</dbReference>
<feature type="signal peptide" evidence="2">
    <location>
        <begin position="1"/>
        <end position="20"/>
    </location>
</feature>
<feature type="region of interest" description="Disordered" evidence="1">
    <location>
        <begin position="28"/>
        <end position="51"/>
    </location>
</feature>
<accession>A0ABQ6TKF8</accession>
<feature type="compositionally biased region" description="Low complexity" evidence="1">
    <location>
        <begin position="28"/>
        <end position="41"/>
    </location>
</feature>
<evidence type="ECO:0000313" key="4">
    <source>
        <dbReference type="Proteomes" id="UP000798046"/>
    </source>
</evidence>
<protein>
    <recommendedName>
        <fullName evidence="5">Lipoprotein</fullName>
    </recommendedName>
</protein>